<gene>
    <name evidence="8" type="ORF">METZ01_LOCUS84093</name>
</gene>
<feature type="transmembrane region" description="Helical" evidence="6">
    <location>
        <begin position="47"/>
        <end position="67"/>
    </location>
</feature>
<feature type="transmembrane region" description="Helical" evidence="6">
    <location>
        <begin position="12"/>
        <end position="35"/>
    </location>
</feature>
<evidence type="ECO:0000256" key="4">
    <source>
        <dbReference type="ARBA" id="ARBA00022989"/>
    </source>
</evidence>
<dbReference type="SUPFAM" id="SSF103473">
    <property type="entry name" value="MFS general substrate transporter"/>
    <property type="match status" value="1"/>
</dbReference>
<evidence type="ECO:0000256" key="5">
    <source>
        <dbReference type="ARBA" id="ARBA00023136"/>
    </source>
</evidence>
<feature type="transmembrane region" description="Helical" evidence="6">
    <location>
        <begin position="305"/>
        <end position="323"/>
    </location>
</feature>
<protein>
    <recommendedName>
        <fullName evidence="7">Major facilitator superfamily (MFS) profile domain-containing protein</fullName>
    </recommendedName>
</protein>
<evidence type="ECO:0000259" key="7">
    <source>
        <dbReference type="PROSITE" id="PS50850"/>
    </source>
</evidence>
<feature type="transmembrane region" description="Helical" evidence="6">
    <location>
        <begin position="394"/>
        <end position="413"/>
    </location>
</feature>
<organism evidence="8">
    <name type="scientific">marine metagenome</name>
    <dbReference type="NCBI Taxonomy" id="408172"/>
    <lineage>
        <taxon>unclassified sequences</taxon>
        <taxon>metagenomes</taxon>
        <taxon>ecological metagenomes</taxon>
    </lineage>
</organism>
<evidence type="ECO:0000313" key="8">
    <source>
        <dbReference type="EMBL" id="SVA31239.1"/>
    </source>
</evidence>
<feature type="transmembrane region" description="Helical" evidence="6">
    <location>
        <begin position="105"/>
        <end position="125"/>
    </location>
</feature>
<accession>A0A381USY1</accession>
<dbReference type="InterPro" id="IPR036259">
    <property type="entry name" value="MFS_trans_sf"/>
</dbReference>
<dbReference type="InterPro" id="IPR050495">
    <property type="entry name" value="ATG22/LtaA_families"/>
</dbReference>
<evidence type="ECO:0000256" key="6">
    <source>
        <dbReference type="SAM" id="Phobius"/>
    </source>
</evidence>
<dbReference type="InterPro" id="IPR024671">
    <property type="entry name" value="Atg22-like"/>
</dbReference>
<dbReference type="EMBL" id="UINC01007067">
    <property type="protein sequence ID" value="SVA31239.1"/>
    <property type="molecule type" value="Genomic_DNA"/>
</dbReference>
<dbReference type="PANTHER" id="PTHR23519">
    <property type="entry name" value="AUTOPHAGY-RELATED PROTEIN 22"/>
    <property type="match status" value="1"/>
</dbReference>
<proteinExistence type="predicted"/>
<feature type="transmembrane region" description="Helical" evidence="6">
    <location>
        <begin position="239"/>
        <end position="263"/>
    </location>
</feature>
<dbReference type="PROSITE" id="PS50850">
    <property type="entry name" value="MFS"/>
    <property type="match status" value="1"/>
</dbReference>
<keyword evidence="3 6" id="KW-0812">Transmembrane</keyword>
<comment type="subcellular location">
    <subcellularLocation>
        <location evidence="1">Endomembrane system</location>
        <topology evidence="1">Multi-pass membrane protein</topology>
    </subcellularLocation>
</comment>
<reference evidence="8" key="1">
    <citation type="submission" date="2018-05" db="EMBL/GenBank/DDBJ databases">
        <authorList>
            <person name="Lanie J.A."/>
            <person name="Ng W.-L."/>
            <person name="Kazmierczak K.M."/>
            <person name="Andrzejewski T.M."/>
            <person name="Davidsen T.M."/>
            <person name="Wayne K.J."/>
            <person name="Tettelin H."/>
            <person name="Glass J.I."/>
            <person name="Rusch D."/>
            <person name="Podicherti R."/>
            <person name="Tsui H.-C.T."/>
            <person name="Winkler M.E."/>
        </authorList>
    </citation>
    <scope>NUCLEOTIDE SEQUENCE</scope>
</reference>
<keyword evidence="4 6" id="KW-1133">Transmembrane helix</keyword>
<sequence length="423" mass="47666">MNSKFNVKLSWSFYDWANSAWSAIIITFIFARYFVDVLAPDKDLGTLYWTWTIGISSLVAALLSPIFGSISDQSQRSKFWLILSTLIYALIALSFWFAQPNGMDLLFIIFLLFIGNISYEISQIFYNGQLKLITTEKNYAKLSGFAWGLGYAGTVIIFIIYYGIFLLPNDPIFALDKTTYENIRISFPITGVWILLFSLPLFISFKDPNSNTLTSKVNIKKSFNQIITTFKDLKKYKNIIWFLIARLFYMDGINAIFAVAAIYATLVFGMSTTDIILLGIGTNIAAGIGSWIFSFIENKIGSKNIIVFSLICIFIISLIILLIDQKNSFIILAIGLSSFFGPIQSASRVYFAKSIPDEKKYEFFGFYSFSGKVTSFIGPILFGTISYSFSSPKLGMASLLVLFAVGLLILTKVKNDRRVENML</sequence>
<dbReference type="Gene3D" id="1.20.1250.20">
    <property type="entry name" value="MFS general substrate transporter like domains"/>
    <property type="match status" value="1"/>
</dbReference>
<dbReference type="Pfam" id="PF11700">
    <property type="entry name" value="ATG22"/>
    <property type="match status" value="1"/>
</dbReference>
<name>A0A381USY1_9ZZZZ</name>
<feature type="transmembrane region" description="Helical" evidence="6">
    <location>
        <begin position="329"/>
        <end position="351"/>
    </location>
</feature>
<keyword evidence="5 6" id="KW-0472">Membrane</keyword>
<feature type="transmembrane region" description="Helical" evidence="6">
    <location>
        <begin position="145"/>
        <end position="165"/>
    </location>
</feature>
<feature type="transmembrane region" description="Helical" evidence="6">
    <location>
        <begin position="79"/>
        <end position="99"/>
    </location>
</feature>
<evidence type="ECO:0000256" key="3">
    <source>
        <dbReference type="ARBA" id="ARBA00022692"/>
    </source>
</evidence>
<feature type="transmembrane region" description="Helical" evidence="6">
    <location>
        <begin position="363"/>
        <end position="382"/>
    </location>
</feature>
<evidence type="ECO:0000256" key="2">
    <source>
        <dbReference type="ARBA" id="ARBA00022448"/>
    </source>
</evidence>
<feature type="domain" description="Major facilitator superfamily (MFS) profile" evidence="7">
    <location>
        <begin position="1"/>
        <end position="418"/>
    </location>
</feature>
<feature type="transmembrane region" description="Helical" evidence="6">
    <location>
        <begin position="275"/>
        <end position="293"/>
    </location>
</feature>
<dbReference type="InterPro" id="IPR020846">
    <property type="entry name" value="MFS_dom"/>
</dbReference>
<dbReference type="GO" id="GO:0022857">
    <property type="term" value="F:transmembrane transporter activity"/>
    <property type="evidence" value="ECO:0007669"/>
    <property type="project" value="InterPro"/>
</dbReference>
<feature type="transmembrane region" description="Helical" evidence="6">
    <location>
        <begin position="185"/>
        <end position="205"/>
    </location>
</feature>
<dbReference type="GO" id="GO:0012505">
    <property type="term" value="C:endomembrane system"/>
    <property type="evidence" value="ECO:0007669"/>
    <property type="project" value="UniProtKB-SubCell"/>
</dbReference>
<dbReference type="AlphaFoldDB" id="A0A381USY1"/>
<keyword evidence="2" id="KW-0813">Transport</keyword>
<evidence type="ECO:0000256" key="1">
    <source>
        <dbReference type="ARBA" id="ARBA00004127"/>
    </source>
</evidence>
<dbReference type="PANTHER" id="PTHR23519:SF1">
    <property type="entry name" value="AUTOPHAGY-RELATED PROTEIN 22"/>
    <property type="match status" value="1"/>
</dbReference>